<dbReference type="Proteomes" id="UP000649114">
    <property type="component" value="Unassembled WGS sequence"/>
</dbReference>
<name>A0AAN6BR29_ASPLE</name>
<sequence length="135" mass="15501">MEQPFRPSHSHRRLYSISEEITPADDQILRHGGTSSSLERLPSRLQQSKRSSVDLRQQIENLVYENSYLKGELQWQKESNQALLQLQERMFQIFHDMEDALVQVTTGLEEAKRGYLSLWGVNPEDGNAGDKGGMI</sequence>
<reference evidence="2" key="1">
    <citation type="journal article" date="2020" name="bioRxiv">
        <title>Genomic and phenotypic heterogeneity of clinical isolates of the human pathogens Aspergillus fumigatus, Aspergillus lentulus and Aspergillus fumigatiaffinis.</title>
        <authorList>
            <person name="dos Santos R.A.C."/>
            <person name="Steenwyk J.L."/>
            <person name="Rivero-Menendez O."/>
            <person name="Mead M.E."/>
            <person name="Silva L.P."/>
            <person name="Bastos R.W."/>
            <person name="Alastruey-Izquierdo A."/>
            <person name="Goldman G.H."/>
            <person name="Rokas A."/>
        </authorList>
    </citation>
    <scope>NUCLEOTIDE SEQUENCE</scope>
    <source>
        <strain evidence="2">CNM-CM8927</strain>
    </source>
</reference>
<proteinExistence type="predicted"/>
<dbReference type="AlphaFoldDB" id="A0AAN6BR29"/>
<evidence type="ECO:0000256" key="1">
    <source>
        <dbReference type="SAM" id="MobiDB-lite"/>
    </source>
</evidence>
<accession>A0AAN6BR29</accession>
<evidence type="ECO:0000313" key="2">
    <source>
        <dbReference type="EMBL" id="KAF4207300.1"/>
    </source>
</evidence>
<protein>
    <submittedName>
        <fullName evidence="2">Uncharacterized protein</fullName>
    </submittedName>
</protein>
<comment type="caution">
    <text evidence="2">The sequence shown here is derived from an EMBL/GenBank/DDBJ whole genome shotgun (WGS) entry which is preliminary data.</text>
</comment>
<reference evidence="2" key="2">
    <citation type="submission" date="2020-04" db="EMBL/GenBank/DDBJ databases">
        <authorList>
            <person name="Santos R.A.C."/>
            <person name="Steenwyk J.L."/>
            <person name="Rivero-Menendez O."/>
            <person name="Mead M.E."/>
            <person name="Silva L.P."/>
            <person name="Bastos R.W."/>
            <person name="Alastruey-Izquierdo A."/>
            <person name="Goldman G.H."/>
            <person name="Rokas A."/>
        </authorList>
    </citation>
    <scope>NUCLEOTIDE SEQUENCE</scope>
    <source>
        <strain evidence="2">CNM-CM8927</strain>
    </source>
</reference>
<organism evidence="2 3">
    <name type="scientific">Aspergillus lentulus</name>
    <dbReference type="NCBI Taxonomy" id="293939"/>
    <lineage>
        <taxon>Eukaryota</taxon>
        <taxon>Fungi</taxon>
        <taxon>Dikarya</taxon>
        <taxon>Ascomycota</taxon>
        <taxon>Pezizomycotina</taxon>
        <taxon>Eurotiomycetes</taxon>
        <taxon>Eurotiomycetidae</taxon>
        <taxon>Eurotiales</taxon>
        <taxon>Aspergillaceae</taxon>
        <taxon>Aspergillus</taxon>
        <taxon>Aspergillus subgen. Fumigati</taxon>
    </lineage>
</organism>
<gene>
    <name evidence="2" type="ORF">CNMCM8927_003574</name>
</gene>
<evidence type="ECO:0000313" key="3">
    <source>
        <dbReference type="Proteomes" id="UP000649114"/>
    </source>
</evidence>
<feature type="region of interest" description="Disordered" evidence="1">
    <location>
        <begin position="25"/>
        <end position="52"/>
    </location>
</feature>
<dbReference type="EMBL" id="JAAAPU010000020">
    <property type="protein sequence ID" value="KAF4207300.1"/>
    <property type="molecule type" value="Genomic_DNA"/>
</dbReference>
<feature type="compositionally biased region" description="Polar residues" evidence="1">
    <location>
        <begin position="33"/>
        <end position="52"/>
    </location>
</feature>